<name>A0A5C3QN79_9AGAR</name>
<reference evidence="2 3" key="1">
    <citation type="journal article" date="2019" name="Nat. Ecol. Evol.">
        <title>Megaphylogeny resolves global patterns of mushroom evolution.</title>
        <authorList>
            <person name="Varga T."/>
            <person name="Krizsan K."/>
            <person name="Foldi C."/>
            <person name="Dima B."/>
            <person name="Sanchez-Garcia M."/>
            <person name="Sanchez-Ramirez S."/>
            <person name="Szollosi G.J."/>
            <person name="Szarkandi J.G."/>
            <person name="Papp V."/>
            <person name="Albert L."/>
            <person name="Andreopoulos W."/>
            <person name="Angelini C."/>
            <person name="Antonin V."/>
            <person name="Barry K.W."/>
            <person name="Bougher N.L."/>
            <person name="Buchanan P."/>
            <person name="Buyck B."/>
            <person name="Bense V."/>
            <person name="Catcheside P."/>
            <person name="Chovatia M."/>
            <person name="Cooper J."/>
            <person name="Damon W."/>
            <person name="Desjardin D."/>
            <person name="Finy P."/>
            <person name="Geml J."/>
            <person name="Haridas S."/>
            <person name="Hughes K."/>
            <person name="Justo A."/>
            <person name="Karasinski D."/>
            <person name="Kautmanova I."/>
            <person name="Kiss B."/>
            <person name="Kocsube S."/>
            <person name="Kotiranta H."/>
            <person name="LaButti K.M."/>
            <person name="Lechner B.E."/>
            <person name="Liimatainen K."/>
            <person name="Lipzen A."/>
            <person name="Lukacs Z."/>
            <person name="Mihaltcheva S."/>
            <person name="Morgado L.N."/>
            <person name="Niskanen T."/>
            <person name="Noordeloos M.E."/>
            <person name="Ohm R.A."/>
            <person name="Ortiz-Santana B."/>
            <person name="Ovrebo C."/>
            <person name="Racz N."/>
            <person name="Riley R."/>
            <person name="Savchenko A."/>
            <person name="Shiryaev A."/>
            <person name="Soop K."/>
            <person name="Spirin V."/>
            <person name="Szebenyi C."/>
            <person name="Tomsovsky M."/>
            <person name="Tulloss R.E."/>
            <person name="Uehling J."/>
            <person name="Grigoriev I.V."/>
            <person name="Vagvolgyi C."/>
            <person name="Papp T."/>
            <person name="Martin F.M."/>
            <person name="Miettinen O."/>
            <person name="Hibbett D.S."/>
            <person name="Nagy L.G."/>
        </authorList>
    </citation>
    <scope>NUCLEOTIDE SEQUENCE [LARGE SCALE GENOMIC DNA]</scope>
    <source>
        <strain evidence="2 3">CBS 309.79</strain>
    </source>
</reference>
<feature type="compositionally biased region" description="Low complexity" evidence="1">
    <location>
        <begin position="239"/>
        <end position="263"/>
    </location>
</feature>
<feature type="region of interest" description="Disordered" evidence="1">
    <location>
        <begin position="1"/>
        <end position="34"/>
    </location>
</feature>
<proteinExistence type="predicted"/>
<dbReference type="AlphaFoldDB" id="A0A5C3QN79"/>
<feature type="region of interest" description="Disordered" evidence="1">
    <location>
        <begin position="60"/>
        <end position="283"/>
    </location>
</feature>
<gene>
    <name evidence="2" type="ORF">BDV98DRAFT_382655</name>
</gene>
<feature type="compositionally biased region" description="Basic and acidic residues" evidence="1">
    <location>
        <begin position="203"/>
        <end position="220"/>
    </location>
</feature>
<evidence type="ECO:0000256" key="1">
    <source>
        <dbReference type="SAM" id="MobiDB-lite"/>
    </source>
</evidence>
<dbReference type="EMBL" id="ML178820">
    <property type="protein sequence ID" value="TFL03376.1"/>
    <property type="molecule type" value="Genomic_DNA"/>
</dbReference>
<keyword evidence="3" id="KW-1185">Reference proteome</keyword>
<evidence type="ECO:0000313" key="2">
    <source>
        <dbReference type="EMBL" id="TFL03376.1"/>
    </source>
</evidence>
<evidence type="ECO:0000313" key="3">
    <source>
        <dbReference type="Proteomes" id="UP000305067"/>
    </source>
</evidence>
<dbReference type="Proteomes" id="UP000305067">
    <property type="component" value="Unassembled WGS sequence"/>
</dbReference>
<organism evidence="2 3">
    <name type="scientific">Pterulicium gracile</name>
    <dbReference type="NCBI Taxonomy" id="1884261"/>
    <lineage>
        <taxon>Eukaryota</taxon>
        <taxon>Fungi</taxon>
        <taxon>Dikarya</taxon>
        <taxon>Basidiomycota</taxon>
        <taxon>Agaricomycotina</taxon>
        <taxon>Agaricomycetes</taxon>
        <taxon>Agaricomycetidae</taxon>
        <taxon>Agaricales</taxon>
        <taxon>Pleurotineae</taxon>
        <taxon>Pterulaceae</taxon>
        <taxon>Pterulicium</taxon>
    </lineage>
</organism>
<protein>
    <submittedName>
        <fullName evidence="2">Uncharacterized protein</fullName>
    </submittedName>
</protein>
<accession>A0A5C3QN79</accession>
<feature type="compositionally biased region" description="Low complexity" evidence="1">
    <location>
        <begin position="143"/>
        <end position="170"/>
    </location>
</feature>
<feature type="compositionally biased region" description="Polar residues" evidence="1">
    <location>
        <begin position="171"/>
        <end position="181"/>
    </location>
</feature>
<feature type="compositionally biased region" description="Low complexity" evidence="1">
    <location>
        <begin position="192"/>
        <end position="202"/>
    </location>
</feature>
<sequence>MSSSHPPGQYPPEDGARRPYLPHTPYPHRSPSILKDTALLWQLEHQKKEREENEILQAARELVNMRSPPRVKTGGHNSTTADLSHHYSRTSASRGIPHLYPPARGSPKGMIASSKLPPVIESRKSSFASTRSGADGDNFALGHSSKTTSSASSDSSGSSYHPSTSSRSHSVANSNHTTRASAGSRGSHKHSTVSAASLSSLTESRRSSFAEASPKQERAAGSHGTSSGRNGIGGGSGRHSGYFSRKSSMASATSGSSGSSFHLTRSEAYDSGSETEQSEGKYV</sequence>